<evidence type="ECO:0000313" key="2">
    <source>
        <dbReference type="EMBL" id="AYP67576.1"/>
    </source>
</evidence>
<proteinExistence type="predicted"/>
<keyword evidence="2" id="KW-0946">Virion</keyword>
<protein>
    <submittedName>
        <fullName evidence="2">Putative nucleocapsid</fullName>
    </submittedName>
</protein>
<sequence length="547" mass="60856">MQKMEGNKTPMEVEPVPGTSAGSASTADTAVPRKVVVDADNTSVEVANPQKNNYVPEKEKKKKVILFIANAHLALAKKLGVSDFMNINVGDQVHNISFTAHTILRQRRNQTGGNLENKIAGTDFKITIGGAEHSLTREEAYKIVETSANQQGLTYAKFKPGDEANWYGIAGPIYNFLSGHALRRKELRLGHNTMTHRKVGQREEVIELKQYGIYGAHHPLCEGVSFPPEKKASMAQSMGPLTALLCYARAEKAYSAKWLAAAKRALAHLPEIDTVLSMIKEKQPSEVKPLITLLANICLITTTRQATRMYPPPAAFAYIFNIDKYPSPRGASKEKLLEVFDFSGHGAFCFYSVFQEFQWKLCGTGLTDTIARQIVYHSMFGTFKEDFGILSAITNESTWRTREQMRNCFRQANTSGTPCPFYPIKQKYYAKMAQANQTGLLTASYSQVSSLPCFSGPTKRKYGDAFFEMLENQTGRTMGGKTLSSLVNLYSEVLDELRKKLEGDGKIVSMGTTKWRLLSEINVDFAAPVEKDECFITTGKFFLGKSE</sequence>
<evidence type="ECO:0000256" key="1">
    <source>
        <dbReference type="SAM" id="MobiDB-lite"/>
    </source>
</evidence>
<accession>A0A3G3BTH0</accession>
<keyword evidence="2" id="KW-0543">Viral nucleoprotein</keyword>
<dbReference type="GO" id="GO:0019013">
    <property type="term" value="C:viral nucleocapsid"/>
    <property type="evidence" value="ECO:0007669"/>
    <property type="project" value="UniProtKB-KW"/>
</dbReference>
<name>A0A3G3BTH0_9VIRU</name>
<organism evidence="2">
    <name type="scientific">Old quarry swamp virus</name>
    <dbReference type="NCBI Taxonomy" id="2485876"/>
    <lineage>
        <taxon>Viruses</taxon>
        <taxon>Riboviria</taxon>
    </lineage>
</organism>
<feature type="compositionally biased region" description="Low complexity" evidence="1">
    <location>
        <begin position="18"/>
        <end position="30"/>
    </location>
</feature>
<feature type="region of interest" description="Disordered" evidence="1">
    <location>
        <begin position="1"/>
        <end position="32"/>
    </location>
</feature>
<dbReference type="EMBL" id="MK026599">
    <property type="protein sequence ID" value="AYP67576.1"/>
    <property type="molecule type" value="Genomic_RNA"/>
</dbReference>
<reference evidence="2" key="1">
    <citation type="submission" date="2018-10" db="EMBL/GenBank/DDBJ databases">
        <title>Extensive Diversity of RNA Viruses in Australian Ticks.</title>
        <authorList>
            <person name="Harvey E."/>
            <person name="Rose K."/>
            <person name="Eden J.-S."/>
            <person name="Lo N."/>
            <person name="Abeyasuriya T."/>
            <person name="Shi M."/>
            <person name="Doggett S.L."/>
            <person name="Holmes E.C."/>
        </authorList>
    </citation>
    <scope>NUCLEOTIDE SEQUENCE</scope>
</reference>